<evidence type="ECO:0000256" key="3">
    <source>
        <dbReference type="ARBA" id="ARBA00022490"/>
    </source>
</evidence>
<keyword evidence="4" id="KW-0597">Phosphoprotein</keyword>
<evidence type="ECO:0000256" key="4">
    <source>
        <dbReference type="ARBA" id="ARBA00022553"/>
    </source>
</evidence>
<feature type="region of interest" description="Disordered" evidence="7">
    <location>
        <begin position="77"/>
        <end position="99"/>
    </location>
</feature>
<keyword evidence="6" id="KW-0966">Cell projection</keyword>
<dbReference type="AlphaFoldDB" id="A0A9D3LZD4"/>
<evidence type="ECO:0000256" key="2">
    <source>
        <dbReference type="ARBA" id="ARBA00004496"/>
    </source>
</evidence>
<evidence type="ECO:0000259" key="8">
    <source>
        <dbReference type="Pfam" id="PF09727"/>
    </source>
</evidence>
<dbReference type="EMBL" id="JAFIRN010000012">
    <property type="protein sequence ID" value="KAG5837723.1"/>
    <property type="molecule type" value="Genomic_DNA"/>
</dbReference>
<reference evidence="9" key="1">
    <citation type="submission" date="2021-01" db="EMBL/GenBank/DDBJ databases">
        <title>A chromosome-scale assembly of European eel, Anguilla anguilla.</title>
        <authorList>
            <person name="Henkel C."/>
            <person name="Jong-Raadsen S.A."/>
            <person name="Dufour S."/>
            <person name="Weltzien F.-A."/>
            <person name="Palstra A.P."/>
            <person name="Pelster B."/>
            <person name="Spaink H.P."/>
            <person name="Van Den Thillart G.E."/>
            <person name="Jansen H."/>
            <person name="Zahm M."/>
            <person name="Klopp C."/>
            <person name="Cedric C."/>
            <person name="Louis A."/>
            <person name="Berthelot C."/>
            <person name="Parey E."/>
            <person name="Roest Crollius H."/>
            <person name="Montfort J."/>
            <person name="Robinson-Rechavi M."/>
            <person name="Bucao C."/>
            <person name="Bouchez O."/>
            <person name="Gislard M."/>
            <person name="Lluch J."/>
            <person name="Milhes M."/>
            <person name="Lampietro C."/>
            <person name="Lopez Roques C."/>
            <person name="Donnadieu C."/>
            <person name="Braasch I."/>
            <person name="Desvignes T."/>
            <person name="Postlethwait J."/>
            <person name="Bobe J."/>
            <person name="Guiguen Y."/>
            <person name="Dirks R."/>
        </authorList>
    </citation>
    <scope>NUCLEOTIDE SEQUENCE</scope>
    <source>
        <strain evidence="9">Tag_6206</strain>
        <tissue evidence="9">Liver</tissue>
    </source>
</reference>
<evidence type="ECO:0000256" key="6">
    <source>
        <dbReference type="ARBA" id="ARBA00023273"/>
    </source>
</evidence>
<evidence type="ECO:0000313" key="10">
    <source>
        <dbReference type="Proteomes" id="UP001044222"/>
    </source>
</evidence>
<dbReference type="InterPro" id="IPR050719">
    <property type="entry name" value="Cortactin-Actin_Reg"/>
</dbReference>
<dbReference type="GO" id="GO:0042995">
    <property type="term" value="C:cell projection"/>
    <property type="evidence" value="ECO:0007669"/>
    <property type="project" value="UniProtKB-SubCell"/>
</dbReference>
<name>A0A9D3LZD4_ANGAN</name>
<proteinExistence type="predicted"/>
<evidence type="ECO:0000256" key="7">
    <source>
        <dbReference type="SAM" id="MobiDB-lite"/>
    </source>
</evidence>
<dbReference type="Pfam" id="PF09727">
    <property type="entry name" value="CortBP2"/>
    <property type="match status" value="1"/>
</dbReference>
<comment type="caution">
    <text evidence="9">The sequence shown here is derived from an EMBL/GenBank/DDBJ whole genome shotgun (WGS) entry which is preliminary data.</text>
</comment>
<accession>A0A9D3LZD4</accession>
<dbReference type="GO" id="GO:0005737">
    <property type="term" value="C:cytoplasm"/>
    <property type="evidence" value="ECO:0007669"/>
    <property type="project" value="UniProtKB-SubCell"/>
</dbReference>
<gene>
    <name evidence="9" type="ORF">ANANG_G00215590</name>
</gene>
<protein>
    <recommendedName>
        <fullName evidence="8">Cortactin-binding protein-2 N-terminal domain-containing protein</fullName>
    </recommendedName>
</protein>
<organism evidence="9 10">
    <name type="scientific">Anguilla anguilla</name>
    <name type="common">European freshwater eel</name>
    <name type="synonym">Muraena anguilla</name>
    <dbReference type="NCBI Taxonomy" id="7936"/>
    <lineage>
        <taxon>Eukaryota</taxon>
        <taxon>Metazoa</taxon>
        <taxon>Chordata</taxon>
        <taxon>Craniata</taxon>
        <taxon>Vertebrata</taxon>
        <taxon>Euteleostomi</taxon>
        <taxon>Actinopterygii</taxon>
        <taxon>Neopterygii</taxon>
        <taxon>Teleostei</taxon>
        <taxon>Anguilliformes</taxon>
        <taxon>Anguillidae</taxon>
        <taxon>Anguilla</taxon>
    </lineage>
</organism>
<dbReference type="PANTHER" id="PTHR23166:SF9">
    <property type="entry name" value="CTTNBP2 N-TERMINAL-LIKE PROTEIN"/>
    <property type="match status" value="1"/>
</dbReference>
<keyword evidence="3" id="KW-0963">Cytoplasm</keyword>
<keyword evidence="5" id="KW-0175">Coiled coil</keyword>
<evidence type="ECO:0000313" key="9">
    <source>
        <dbReference type="EMBL" id="KAG5837723.1"/>
    </source>
</evidence>
<keyword evidence="10" id="KW-1185">Reference proteome</keyword>
<dbReference type="PANTHER" id="PTHR23166">
    <property type="entry name" value="FILAMIN/GPBP-INTERACTING PROTEIN"/>
    <property type="match status" value="1"/>
</dbReference>
<evidence type="ECO:0000256" key="5">
    <source>
        <dbReference type="ARBA" id="ARBA00023054"/>
    </source>
</evidence>
<dbReference type="InterPro" id="IPR019131">
    <property type="entry name" value="Cortactin-binding_p2_N"/>
</dbReference>
<feature type="domain" description="Cortactin-binding protein-2 N-terminal" evidence="8">
    <location>
        <begin position="21"/>
        <end position="81"/>
    </location>
</feature>
<evidence type="ECO:0000256" key="1">
    <source>
        <dbReference type="ARBA" id="ARBA00004316"/>
    </source>
</evidence>
<comment type="subcellular location">
    <subcellularLocation>
        <location evidence="1">Cell projection</location>
    </subcellularLocation>
    <subcellularLocation>
        <location evidence="2">Cytoplasm</location>
    </subcellularLocation>
</comment>
<sequence>MGKIKEAGTGRMKESRMNMDKLSQPELLTLFSILEGELEARDLVIEALRAQQRDAFVQERYGRYDLSDPFLALQRDGEAAGAGPGERAGPAACPNPWPC</sequence>
<dbReference type="Proteomes" id="UP001044222">
    <property type="component" value="Chromosome 12"/>
</dbReference>